<dbReference type="Proteomes" id="UP000215335">
    <property type="component" value="Unassembled WGS sequence"/>
</dbReference>
<keyword evidence="2" id="KW-1185">Reference proteome</keyword>
<accession>A0A232FHP9</accession>
<dbReference type="AlphaFoldDB" id="A0A232FHP9"/>
<evidence type="ECO:0000313" key="2">
    <source>
        <dbReference type="Proteomes" id="UP000215335"/>
    </source>
</evidence>
<organism evidence="1 2">
    <name type="scientific">Trichomalopsis sarcophagae</name>
    <dbReference type="NCBI Taxonomy" id="543379"/>
    <lineage>
        <taxon>Eukaryota</taxon>
        <taxon>Metazoa</taxon>
        <taxon>Ecdysozoa</taxon>
        <taxon>Arthropoda</taxon>
        <taxon>Hexapoda</taxon>
        <taxon>Insecta</taxon>
        <taxon>Pterygota</taxon>
        <taxon>Neoptera</taxon>
        <taxon>Endopterygota</taxon>
        <taxon>Hymenoptera</taxon>
        <taxon>Apocrita</taxon>
        <taxon>Proctotrupomorpha</taxon>
        <taxon>Chalcidoidea</taxon>
        <taxon>Pteromalidae</taxon>
        <taxon>Pteromalinae</taxon>
        <taxon>Trichomalopsis</taxon>
    </lineage>
</organism>
<proteinExistence type="predicted"/>
<protein>
    <submittedName>
        <fullName evidence="1">Uncharacterized protein</fullName>
    </submittedName>
</protein>
<reference evidence="1 2" key="1">
    <citation type="journal article" date="2017" name="Curr. Biol.">
        <title>The Evolution of Venom by Co-option of Single-Copy Genes.</title>
        <authorList>
            <person name="Martinson E.O."/>
            <person name="Mrinalini"/>
            <person name="Kelkar Y.D."/>
            <person name="Chang C.H."/>
            <person name="Werren J.H."/>
        </authorList>
    </citation>
    <scope>NUCLEOTIDE SEQUENCE [LARGE SCALE GENOMIC DNA]</scope>
    <source>
        <strain evidence="1 2">Alberta</strain>
        <tissue evidence="1">Whole body</tissue>
    </source>
</reference>
<evidence type="ECO:0000313" key="1">
    <source>
        <dbReference type="EMBL" id="OXU30050.1"/>
    </source>
</evidence>
<sequence>MKTSRRQLIQLSRQDIMERDGPPLVDRINFVLRTTILGAFAQILRAGEAIFEDPVSPRVKLDCAMYTGMCRKGISSRVVQSRVWRDISFPLLWILDEFRAGADAAVAFCAARRCFDDCLSFSYTEANFEDDYLSRIPRYERLMLPSEHRGDEFITFIAGNERFPSPIRVGALQSREKKYLHWTEEGRSGYYLERDGLPLDAGHVFEYRIDDLEKLAAIQWAWIVLLEVVDEVPYFPADDAISLKIQPLVRNNTLEYSPIGDILTGKMWGGAIYHKSKMKSAGAGKRHVYI</sequence>
<name>A0A232FHP9_9HYME</name>
<gene>
    <name evidence="1" type="ORF">TSAR_015225</name>
</gene>
<dbReference type="EMBL" id="NNAY01000201">
    <property type="protein sequence ID" value="OXU30050.1"/>
    <property type="molecule type" value="Genomic_DNA"/>
</dbReference>
<comment type="caution">
    <text evidence="1">The sequence shown here is derived from an EMBL/GenBank/DDBJ whole genome shotgun (WGS) entry which is preliminary data.</text>
</comment>